<protein>
    <submittedName>
        <fullName evidence="1">Uncharacterized protein</fullName>
    </submittedName>
</protein>
<accession>A0ACC1IFH9</accession>
<keyword evidence="2" id="KW-1185">Reference proteome</keyword>
<evidence type="ECO:0000313" key="2">
    <source>
        <dbReference type="Proteomes" id="UP001150581"/>
    </source>
</evidence>
<reference evidence="1" key="1">
    <citation type="submission" date="2022-07" db="EMBL/GenBank/DDBJ databases">
        <title>Phylogenomic reconstructions and comparative analyses of Kickxellomycotina fungi.</title>
        <authorList>
            <person name="Reynolds N.K."/>
            <person name="Stajich J.E."/>
            <person name="Barry K."/>
            <person name="Grigoriev I.V."/>
            <person name="Crous P."/>
            <person name="Smith M.E."/>
        </authorList>
    </citation>
    <scope>NUCLEOTIDE SEQUENCE</scope>
    <source>
        <strain evidence="1">Benny 63K</strain>
    </source>
</reference>
<evidence type="ECO:0000313" key="1">
    <source>
        <dbReference type="EMBL" id="KAJ1894761.1"/>
    </source>
</evidence>
<comment type="caution">
    <text evidence="1">The sequence shown here is derived from an EMBL/GenBank/DDBJ whole genome shotgun (WGS) entry which is preliminary data.</text>
</comment>
<proteinExistence type="predicted"/>
<name>A0ACC1IFH9_9FUNG</name>
<dbReference type="Proteomes" id="UP001150581">
    <property type="component" value="Unassembled WGS sequence"/>
</dbReference>
<feature type="non-terminal residue" evidence="1">
    <location>
        <position position="266"/>
    </location>
</feature>
<gene>
    <name evidence="1" type="ORF">LPJ66_004996</name>
</gene>
<sequence>MGADAEIVYDAHCHIHETPESYAALDQHKHKHIVYCVQGTNYADWQAVVELKAQHGDRIIPAFGVHPWFAGRVESGEIPADWQARLRRLVTQHGGIVGECGLDKAARSPATGEVYPLEPQLAVLRAQLDIACELGVGVSVHCVRAFGALGDALREAGRCGRLPPRIMLHSYGGSADMLAQVFFKGEVGKRMFVSFSRAVNGRSAKRAAQCMQAAPESRILAESDLHDAAATAGALEAITALIAEARGWSGDEARERLAANARRFFV</sequence>
<organism evidence="1 2">
    <name type="scientific">Kickxella alabastrina</name>
    <dbReference type="NCBI Taxonomy" id="61397"/>
    <lineage>
        <taxon>Eukaryota</taxon>
        <taxon>Fungi</taxon>
        <taxon>Fungi incertae sedis</taxon>
        <taxon>Zoopagomycota</taxon>
        <taxon>Kickxellomycotina</taxon>
        <taxon>Kickxellomycetes</taxon>
        <taxon>Kickxellales</taxon>
        <taxon>Kickxellaceae</taxon>
        <taxon>Kickxella</taxon>
    </lineage>
</organism>
<dbReference type="EMBL" id="JANBPG010000651">
    <property type="protein sequence ID" value="KAJ1894761.1"/>
    <property type="molecule type" value="Genomic_DNA"/>
</dbReference>